<evidence type="ECO:0000259" key="2">
    <source>
        <dbReference type="Pfam" id="PF13360"/>
    </source>
</evidence>
<evidence type="ECO:0000313" key="3">
    <source>
        <dbReference type="EMBL" id="TWT53298.1"/>
    </source>
</evidence>
<dbReference type="EMBL" id="SJPI01000001">
    <property type="protein sequence ID" value="TWT53298.1"/>
    <property type="molecule type" value="Genomic_DNA"/>
</dbReference>
<dbReference type="InterPro" id="IPR011047">
    <property type="entry name" value="Quinoprotein_ADH-like_sf"/>
</dbReference>
<dbReference type="SMART" id="SM00564">
    <property type="entry name" value="PQQ"/>
    <property type="match status" value="4"/>
</dbReference>
<keyword evidence="1" id="KW-1133">Transmembrane helix</keyword>
<dbReference type="Pfam" id="PF13360">
    <property type="entry name" value="PQQ_2"/>
    <property type="match status" value="2"/>
</dbReference>
<dbReference type="OrthoDB" id="226874at2"/>
<dbReference type="InterPro" id="IPR015943">
    <property type="entry name" value="WD40/YVTN_repeat-like_dom_sf"/>
</dbReference>
<keyword evidence="4" id="KW-1185">Reference proteome</keyword>
<evidence type="ECO:0000256" key="1">
    <source>
        <dbReference type="SAM" id="Phobius"/>
    </source>
</evidence>
<accession>A0A5C5WRX7</accession>
<proteinExistence type="predicted"/>
<protein>
    <submittedName>
        <fullName evidence="3">Outer membrane biogenesis protein BamB</fullName>
    </submittedName>
</protein>
<dbReference type="Proteomes" id="UP000316598">
    <property type="component" value="Unassembled WGS sequence"/>
</dbReference>
<dbReference type="PANTHER" id="PTHR34512">
    <property type="entry name" value="CELL SURFACE PROTEIN"/>
    <property type="match status" value="1"/>
</dbReference>
<evidence type="ECO:0000313" key="4">
    <source>
        <dbReference type="Proteomes" id="UP000316598"/>
    </source>
</evidence>
<dbReference type="InterPro" id="IPR018391">
    <property type="entry name" value="PQQ_b-propeller_rpt"/>
</dbReference>
<dbReference type="SUPFAM" id="SSF50998">
    <property type="entry name" value="Quinoprotein alcohol dehydrogenase-like"/>
    <property type="match status" value="2"/>
</dbReference>
<reference evidence="3 4" key="1">
    <citation type="submission" date="2019-02" db="EMBL/GenBank/DDBJ databases">
        <title>Deep-cultivation of Planctomycetes and their phenomic and genomic characterization uncovers novel biology.</title>
        <authorList>
            <person name="Wiegand S."/>
            <person name="Jogler M."/>
            <person name="Boedeker C."/>
            <person name="Pinto D."/>
            <person name="Vollmers J."/>
            <person name="Rivas-Marin E."/>
            <person name="Kohn T."/>
            <person name="Peeters S.H."/>
            <person name="Heuer A."/>
            <person name="Rast P."/>
            <person name="Oberbeckmann S."/>
            <person name="Bunk B."/>
            <person name="Jeske O."/>
            <person name="Meyerdierks A."/>
            <person name="Storesund J.E."/>
            <person name="Kallscheuer N."/>
            <person name="Luecker S."/>
            <person name="Lage O.M."/>
            <person name="Pohl T."/>
            <person name="Merkel B.J."/>
            <person name="Hornburger P."/>
            <person name="Mueller R.-W."/>
            <person name="Bruemmer F."/>
            <person name="Labrenz M."/>
            <person name="Spormann A.M."/>
            <person name="Op Den Camp H."/>
            <person name="Overmann J."/>
            <person name="Amann R."/>
            <person name="Jetten M.S.M."/>
            <person name="Mascher T."/>
            <person name="Medema M.H."/>
            <person name="Devos D.P."/>
            <person name="Kaster A.-K."/>
            <person name="Ovreas L."/>
            <person name="Rohde M."/>
            <person name="Galperin M.Y."/>
            <person name="Jogler C."/>
        </authorList>
    </citation>
    <scope>NUCLEOTIDE SEQUENCE [LARGE SCALE GENOMIC DNA]</scope>
    <source>
        <strain evidence="3 4">Pla22</strain>
    </source>
</reference>
<dbReference type="Gene3D" id="2.130.10.10">
    <property type="entry name" value="YVTN repeat-like/Quinoprotein amine dehydrogenase"/>
    <property type="match status" value="2"/>
</dbReference>
<keyword evidence="1" id="KW-0812">Transmembrane</keyword>
<gene>
    <name evidence="3" type="ORF">Pla22_09260</name>
</gene>
<comment type="caution">
    <text evidence="3">The sequence shown here is derived from an EMBL/GenBank/DDBJ whole genome shotgun (WGS) entry which is preliminary data.</text>
</comment>
<dbReference type="RefSeq" id="WP_146513541.1">
    <property type="nucleotide sequence ID" value="NZ_SJPI01000001.1"/>
</dbReference>
<feature type="domain" description="Pyrrolo-quinoline quinone repeat" evidence="2">
    <location>
        <begin position="762"/>
        <end position="910"/>
    </location>
</feature>
<sequence>MLAKDLIDRLERLGLLDQEIIEALRQQLDQGGSRVTPEAVAKLLVDNGQLTTFQASKLIGELRSSQYDEPVEVEEVDLTAGLDVATDVEMVSAVDDDDVFGEAVAVEAVPMEAVPVEAMPVESGSMGTMGGGVGSTPMANRPQPTRRKPPPQKSVWDSFKVYGYLGIIALLLVVGGALYFILSRESVEAVIGDANAAYEQQNYEAAQGKYVGFLESFGEETEYSSLARTRIVMTQLYKAATFKQEPEQGVTKARELLPTIADEKGMNEERNNLAQLLVEIAQNIATAAGKAGETSRKEELLATLDQHSKLMENPQYMSSTSRVALEGQIKSIEEARAKVQRDISRNRDLDIAEAEMIASLKEQKTKDAYDTRKALLRDYPELYDHERLSVLIAEASDTQQKLVSKTKDVPETSPGQTESKAARSIVLTSLAGREAPDLRGQALYLRAGGSVLAFDGYSGKLKWRKFVGSSDDLPPVGVEDGLGVLLSESSTNDIIRCDAETGDVIWRARMREPFSEPVVVKSDVFVATDGGRLISMDADSGDAKWATLIPQGLETGPGVDGRLRRIYMPGNHSNLYVINAQDGTCVESFYTGHSEGTIAVPPVPLFGHLFVIENAGTKYAFVHVLKVNEQGEQVEVAQDPIRLAGNVRVSPIIQGRRLIVLTDLGEVKVLDIELAAEGDKVSVVASLPPFYDEPTATEMAVDPQGSAMWITGTRVGRYKLQISTGQVIRDWSLHELDRFIGKPFIADDTLVYARVLRGTSATRVTAANPKTGEEIWRTDVGVPISMIGTAPEGGFHSVTSQAALFALDRESLASGSTKGPLENPGRRSVNIRFEKPVAMEDGRVAFLDEGGGETVLVYAPQRENEKLRQVTMSLPAGQPSGGMIYAGGGLFMPLTTGRAVLINWQTGAVIGAPFQPASDPAGTVKWTNPVARSDDPNQIIVADSRKKIYRLRVDGLIRELSSKDIKTEFLGAAASVNDTFIAGASGPAADYLVGHDMESLEEGFRTLLGGRIVWGPVATNDYALIKTDDGNLRAFGPDGSEKFSISIPDGNPVGVPVEMGEEWLLAGSTGWLLKLDASSGNLTGQSDLGQPLSSSPILVGKSLLVPGAEGVIYITEVPGN</sequence>
<feature type="transmembrane region" description="Helical" evidence="1">
    <location>
        <begin position="161"/>
        <end position="182"/>
    </location>
</feature>
<keyword evidence="1" id="KW-0472">Membrane</keyword>
<organism evidence="3 4">
    <name type="scientific">Rubripirellula amarantea</name>
    <dbReference type="NCBI Taxonomy" id="2527999"/>
    <lineage>
        <taxon>Bacteria</taxon>
        <taxon>Pseudomonadati</taxon>
        <taxon>Planctomycetota</taxon>
        <taxon>Planctomycetia</taxon>
        <taxon>Pirellulales</taxon>
        <taxon>Pirellulaceae</taxon>
        <taxon>Rubripirellula</taxon>
    </lineage>
</organism>
<dbReference type="PANTHER" id="PTHR34512:SF30">
    <property type="entry name" value="OUTER MEMBRANE PROTEIN ASSEMBLY FACTOR BAMB"/>
    <property type="match status" value="1"/>
</dbReference>
<feature type="domain" description="Pyrrolo-quinoline quinone repeat" evidence="2">
    <location>
        <begin position="448"/>
        <end position="584"/>
    </location>
</feature>
<dbReference type="AlphaFoldDB" id="A0A5C5WRX7"/>
<name>A0A5C5WRX7_9BACT</name>
<dbReference type="InterPro" id="IPR002372">
    <property type="entry name" value="PQQ_rpt_dom"/>
</dbReference>